<proteinExistence type="predicted"/>
<dbReference type="Proteomes" id="UP000514462">
    <property type="component" value="Plasmid pRHBSTW-00938_2"/>
</dbReference>
<dbReference type="RefSeq" id="WP_182015472.1">
    <property type="nucleotide sequence ID" value="NZ_CP055905.1"/>
</dbReference>
<evidence type="ECO:0000313" key="2">
    <source>
        <dbReference type="Proteomes" id="UP000514462"/>
    </source>
</evidence>
<sequence length="60" mass="6620">MFISPQDHMVDMSHYAGKPLRPFANTVIISEPVMDYGEVCPACFFAAKVRTAHSTDSMAV</sequence>
<dbReference type="AlphaFoldDB" id="A0AAP9U823"/>
<protein>
    <submittedName>
        <fullName evidence="1">Uncharacterized protein</fullName>
    </submittedName>
</protein>
<gene>
    <name evidence="1" type="ORF">HV331_26820</name>
</gene>
<geneLocation type="plasmid" evidence="2">
    <name>prhbstw-00938_2</name>
</geneLocation>
<accession>A0AAP9U823</accession>
<name>A0AAP9U823_KLEAE</name>
<keyword evidence="1" id="KW-0614">Plasmid</keyword>
<organism evidence="1 2">
    <name type="scientific">Klebsiella aerogenes</name>
    <name type="common">Enterobacter aerogenes</name>
    <dbReference type="NCBI Taxonomy" id="548"/>
    <lineage>
        <taxon>Bacteria</taxon>
        <taxon>Pseudomonadati</taxon>
        <taxon>Pseudomonadota</taxon>
        <taxon>Gammaproteobacteria</taxon>
        <taxon>Enterobacterales</taxon>
        <taxon>Enterobacteriaceae</taxon>
        <taxon>Klebsiella/Raoultella group</taxon>
        <taxon>Klebsiella</taxon>
    </lineage>
</organism>
<dbReference type="EMBL" id="CP055905">
    <property type="protein sequence ID" value="QMR43093.1"/>
    <property type="molecule type" value="Genomic_DNA"/>
</dbReference>
<evidence type="ECO:0000313" key="1">
    <source>
        <dbReference type="EMBL" id="QMR43093.1"/>
    </source>
</evidence>
<reference evidence="2" key="1">
    <citation type="submission" date="2020-06" db="EMBL/GenBank/DDBJ databases">
        <title>REHAB project genomes.</title>
        <authorList>
            <person name="Shaw L.P."/>
        </authorList>
    </citation>
    <scope>NUCLEOTIDE SEQUENCE [LARGE SCALE GENOMIC DNA]</scope>
    <source>
        <strain evidence="2">RHBSTW-00938</strain>
        <plasmid evidence="2">prhbstw-00938_2</plasmid>
    </source>
</reference>